<keyword evidence="8" id="KW-0961">Cell wall biogenesis/degradation</keyword>
<evidence type="ECO:0000256" key="3">
    <source>
        <dbReference type="ARBA" id="ARBA00022525"/>
    </source>
</evidence>
<keyword evidence="7 9" id="KW-0326">Glycosidase</keyword>
<dbReference type="STRING" id="685588.A0A067SWI4"/>
<name>A0A067SWI4_GALM3</name>
<dbReference type="Pfam" id="PF00295">
    <property type="entry name" value="Glyco_hydro_28"/>
    <property type="match status" value="1"/>
</dbReference>
<dbReference type="SUPFAM" id="SSF51126">
    <property type="entry name" value="Pectin lyase-like"/>
    <property type="match status" value="1"/>
</dbReference>
<dbReference type="InterPro" id="IPR012334">
    <property type="entry name" value="Pectin_lyas_fold"/>
</dbReference>
<reference evidence="11" key="1">
    <citation type="journal article" date="2014" name="Proc. Natl. Acad. Sci. U.S.A.">
        <title>Extensive sampling of basidiomycete genomes demonstrates inadequacy of the white-rot/brown-rot paradigm for wood decay fungi.</title>
        <authorList>
            <person name="Riley R."/>
            <person name="Salamov A.A."/>
            <person name="Brown D.W."/>
            <person name="Nagy L.G."/>
            <person name="Floudas D."/>
            <person name="Held B.W."/>
            <person name="Levasseur A."/>
            <person name="Lombard V."/>
            <person name="Morin E."/>
            <person name="Otillar R."/>
            <person name="Lindquist E.A."/>
            <person name="Sun H."/>
            <person name="LaButti K.M."/>
            <person name="Schmutz J."/>
            <person name="Jabbour D."/>
            <person name="Luo H."/>
            <person name="Baker S.E."/>
            <person name="Pisabarro A.G."/>
            <person name="Walton J.D."/>
            <person name="Blanchette R.A."/>
            <person name="Henrissat B."/>
            <person name="Martin F."/>
            <person name="Cullen D."/>
            <person name="Hibbett D.S."/>
            <person name="Grigoriev I.V."/>
        </authorList>
    </citation>
    <scope>NUCLEOTIDE SEQUENCE [LARGE SCALE GENOMIC DNA]</scope>
    <source>
        <strain evidence="11">CBS 339.88</strain>
    </source>
</reference>
<dbReference type="PANTHER" id="PTHR31736:SF8">
    <property type="entry name" value="PUTATIVE (AFU_ORTHOLOGUE AFUA_7G06410)-RELATED"/>
    <property type="match status" value="1"/>
</dbReference>
<evidence type="ECO:0000256" key="7">
    <source>
        <dbReference type="ARBA" id="ARBA00023295"/>
    </source>
</evidence>
<dbReference type="GO" id="GO:0005576">
    <property type="term" value="C:extracellular region"/>
    <property type="evidence" value="ECO:0007669"/>
    <property type="project" value="UniProtKB-SubCell"/>
</dbReference>
<proteinExistence type="inferred from homology"/>
<dbReference type="Proteomes" id="UP000027222">
    <property type="component" value="Unassembled WGS sequence"/>
</dbReference>
<evidence type="ECO:0000256" key="9">
    <source>
        <dbReference type="RuleBase" id="RU361169"/>
    </source>
</evidence>
<evidence type="ECO:0008006" key="12">
    <source>
        <dbReference type="Google" id="ProtNLM"/>
    </source>
</evidence>
<evidence type="ECO:0000256" key="4">
    <source>
        <dbReference type="ARBA" id="ARBA00022729"/>
    </source>
</evidence>
<evidence type="ECO:0000256" key="1">
    <source>
        <dbReference type="ARBA" id="ARBA00004613"/>
    </source>
</evidence>
<evidence type="ECO:0000256" key="8">
    <source>
        <dbReference type="ARBA" id="ARBA00023316"/>
    </source>
</evidence>
<comment type="subcellular location">
    <subcellularLocation>
        <location evidence="1">Secreted</location>
    </subcellularLocation>
</comment>
<dbReference type="Gene3D" id="2.160.20.10">
    <property type="entry name" value="Single-stranded right-handed beta-helix, Pectin lyase-like"/>
    <property type="match status" value="1"/>
</dbReference>
<dbReference type="PANTHER" id="PTHR31736">
    <property type="match status" value="1"/>
</dbReference>
<dbReference type="GO" id="GO:0004650">
    <property type="term" value="F:polygalacturonase activity"/>
    <property type="evidence" value="ECO:0007669"/>
    <property type="project" value="InterPro"/>
</dbReference>
<evidence type="ECO:0000256" key="5">
    <source>
        <dbReference type="ARBA" id="ARBA00022801"/>
    </source>
</evidence>
<keyword evidence="6" id="KW-0325">Glycoprotein</keyword>
<evidence type="ECO:0000256" key="2">
    <source>
        <dbReference type="ARBA" id="ARBA00008834"/>
    </source>
</evidence>
<evidence type="ECO:0000256" key="6">
    <source>
        <dbReference type="ARBA" id="ARBA00023180"/>
    </source>
</evidence>
<sequence length="341" mass="36337">MNTTSLSNVTVDLNGTLLWGTNITYWRANSLPLGYQNQSAAWVIGGSKIKWDGHGFGTFDGNGQLWYDFTNGVSNLPGRPISLMIDGAKDSSFSGTRFVQSQFWTIAMIRSNNVVMDDIFISSKSSSHAPARNTDGCDIFFSDNITLRRWTVDSGDDDISAKANATNILIQNSTFNGGLGLAIGSIGQYKGQFERIENVTAEGINFVNTRYTGYVKTWTGVQQGFPPNGGGGGLGYAKNITFRDLTITNIKNNVAQITQCTSFSGATGGCDTSLFQLSDITWGPVHGTLNASALASLQCSAAVPCPGVQFVGFDQVKTTGTGSISCHNVKSPVGFKCTSGS</sequence>
<dbReference type="AlphaFoldDB" id="A0A067SWI4"/>
<evidence type="ECO:0000313" key="10">
    <source>
        <dbReference type="EMBL" id="KDR72034.1"/>
    </source>
</evidence>
<dbReference type="OrthoDB" id="187139at2759"/>
<keyword evidence="3" id="KW-0964">Secreted</keyword>
<accession>A0A067SWI4</accession>
<comment type="similarity">
    <text evidence="2 9">Belongs to the glycosyl hydrolase 28 family.</text>
</comment>
<dbReference type="HOGENOM" id="CLU_016031_1_1_1"/>
<keyword evidence="11" id="KW-1185">Reference proteome</keyword>
<dbReference type="InterPro" id="IPR000743">
    <property type="entry name" value="Glyco_hydro_28"/>
</dbReference>
<dbReference type="EMBL" id="KL142390">
    <property type="protein sequence ID" value="KDR72034.1"/>
    <property type="molecule type" value="Genomic_DNA"/>
</dbReference>
<keyword evidence="4" id="KW-0732">Signal</keyword>
<dbReference type="GO" id="GO:0005975">
    <property type="term" value="P:carbohydrate metabolic process"/>
    <property type="evidence" value="ECO:0007669"/>
    <property type="project" value="InterPro"/>
</dbReference>
<gene>
    <name evidence="10" type="ORF">GALMADRAFT_229220</name>
</gene>
<dbReference type="GO" id="GO:0071555">
    <property type="term" value="P:cell wall organization"/>
    <property type="evidence" value="ECO:0007669"/>
    <property type="project" value="UniProtKB-KW"/>
</dbReference>
<evidence type="ECO:0000313" key="11">
    <source>
        <dbReference type="Proteomes" id="UP000027222"/>
    </source>
</evidence>
<dbReference type="InterPro" id="IPR011050">
    <property type="entry name" value="Pectin_lyase_fold/virulence"/>
</dbReference>
<keyword evidence="5 9" id="KW-0378">Hydrolase</keyword>
<protein>
    <recommendedName>
        <fullName evidence="12">Glycoside hydrolase family 28 protein</fullName>
    </recommendedName>
</protein>
<organism evidence="10 11">
    <name type="scientific">Galerina marginata (strain CBS 339.88)</name>
    <dbReference type="NCBI Taxonomy" id="685588"/>
    <lineage>
        <taxon>Eukaryota</taxon>
        <taxon>Fungi</taxon>
        <taxon>Dikarya</taxon>
        <taxon>Basidiomycota</taxon>
        <taxon>Agaricomycotina</taxon>
        <taxon>Agaricomycetes</taxon>
        <taxon>Agaricomycetidae</taxon>
        <taxon>Agaricales</taxon>
        <taxon>Agaricineae</taxon>
        <taxon>Strophariaceae</taxon>
        <taxon>Galerina</taxon>
    </lineage>
</organism>